<protein>
    <submittedName>
        <fullName evidence="6">YcjF family protein</fullName>
    </submittedName>
</protein>
<keyword evidence="3 5" id="KW-1133">Transmembrane helix</keyword>
<reference evidence="6 7" key="1">
    <citation type="submission" date="2021-10" db="EMBL/GenBank/DDBJ databases">
        <title>Anaerobic single-cell dispensing facilitates the cultivation of human gut bacteria.</title>
        <authorList>
            <person name="Afrizal A."/>
        </authorList>
    </citation>
    <scope>NUCLEOTIDE SEQUENCE [LARGE SCALE GENOMIC DNA]</scope>
    <source>
        <strain evidence="6 7">CLA-AA-H224</strain>
    </source>
</reference>
<feature type="transmembrane region" description="Helical" evidence="5">
    <location>
        <begin position="7"/>
        <end position="30"/>
    </location>
</feature>
<evidence type="ECO:0000256" key="1">
    <source>
        <dbReference type="ARBA" id="ARBA00004141"/>
    </source>
</evidence>
<dbReference type="GO" id="GO:0016020">
    <property type="term" value="C:membrane"/>
    <property type="evidence" value="ECO:0007669"/>
    <property type="project" value="UniProtKB-SubCell"/>
</dbReference>
<accession>A0AAE3E684</accession>
<dbReference type="AlphaFoldDB" id="A0AAE3E684"/>
<dbReference type="Pfam" id="PF05128">
    <property type="entry name" value="DUF697"/>
    <property type="match status" value="1"/>
</dbReference>
<evidence type="ECO:0000256" key="3">
    <source>
        <dbReference type="ARBA" id="ARBA00022989"/>
    </source>
</evidence>
<comment type="caution">
    <text evidence="6">The sequence shown here is derived from an EMBL/GenBank/DDBJ whole genome shotgun (WGS) entry which is preliminary data.</text>
</comment>
<keyword evidence="7" id="KW-1185">Reference proteome</keyword>
<proteinExistence type="predicted"/>
<evidence type="ECO:0000256" key="2">
    <source>
        <dbReference type="ARBA" id="ARBA00022692"/>
    </source>
</evidence>
<keyword evidence="2 5" id="KW-0812">Transmembrane</keyword>
<evidence type="ECO:0000256" key="4">
    <source>
        <dbReference type="ARBA" id="ARBA00023136"/>
    </source>
</evidence>
<sequence length="319" mass="35403">MSRKKKYVSVIIPAISLFLLLFLFLLSGLISLGQQLNSVSPILAWLYGLIVLACLGAGIIWPIVSVWRRPIFSMYMLRYRDGRARFYWCRKLTDNLKKNTELTNEETAQLEDFLKQGNQADDLLIEFFTEKFSPVIDSEIKSAAKTAFVTTAISQTAFYDMFSILSVNLHLIRTIVESCGYRPSGASLLGLYVRILKATFLAGGLEEMDLEELLPLVTGNAAMKLPGLVFASAAQGTVNAFMTIRVGILTKKYLFSADGPIEMPQARKDSYKEAIDFLKKCELHKDVIAIAKKTAQGAKEAAAASVKKVFKSTKTSPLT</sequence>
<feature type="transmembrane region" description="Helical" evidence="5">
    <location>
        <begin position="42"/>
        <end position="67"/>
    </location>
</feature>
<keyword evidence="4 5" id="KW-0472">Membrane</keyword>
<evidence type="ECO:0000256" key="5">
    <source>
        <dbReference type="SAM" id="Phobius"/>
    </source>
</evidence>
<dbReference type="RefSeq" id="WP_308732543.1">
    <property type="nucleotide sequence ID" value="NZ_JAJEQN010000064.1"/>
</dbReference>
<dbReference type="InterPro" id="IPR021147">
    <property type="entry name" value="DUF697"/>
</dbReference>
<name>A0AAE3E684_9FIRM</name>
<gene>
    <name evidence="6" type="ORF">LKD48_15600</name>
</gene>
<evidence type="ECO:0000313" key="6">
    <source>
        <dbReference type="EMBL" id="MCC2223027.1"/>
    </source>
</evidence>
<dbReference type="Proteomes" id="UP001198200">
    <property type="component" value="Unassembled WGS sequence"/>
</dbReference>
<organism evidence="6 7">
    <name type="scientific">Anthropogastromicrobium aceti</name>
    <dbReference type="NCBI Taxonomy" id="2981768"/>
    <lineage>
        <taxon>Bacteria</taxon>
        <taxon>Bacillati</taxon>
        <taxon>Bacillota</taxon>
        <taxon>Clostridia</taxon>
        <taxon>Lachnospirales</taxon>
        <taxon>Lachnospiraceae</taxon>
        <taxon>Anthropogastromicrobium</taxon>
    </lineage>
</organism>
<evidence type="ECO:0000313" key="7">
    <source>
        <dbReference type="Proteomes" id="UP001198200"/>
    </source>
</evidence>
<comment type="subcellular location">
    <subcellularLocation>
        <location evidence="1">Membrane</location>
        <topology evidence="1">Multi-pass membrane protein</topology>
    </subcellularLocation>
</comment>
<dbReference type="EMBL" id="JAJEQN010000064">
    <property type="protein sequence ID" value="MCC2223027.1"/>
    <property type="molecule type" value="Genomic_DNA"/>
</dbReference>